<keyword evidence="2" id="KW-1185">Reference proteome</keyword>
<reference evidence="2" key="1">
    <citation type="submission" date="2018-09" db="EMBL/GenBank/DDBJ databases">
        <authorList>
            <person name="Zhu H."/>
        </authorList>
    </citation>
    <scope>NUCLEOTIDE SEQUENCE [LARGE SCALE GENOMIC DNA]</scope>
    <source>
        <strain evidence="2">K1R23-30</strain>
    </source>
</reference>
<organism evidence="1 2">
    <name type="scientific">Noviherbaspirillum saxi</name>
    <dbReference type="NCBI Taxonomy" id="2320863"/>
    <lineage>
        <taxon>Bacteria</taxon>
        <taxon>Pseudomonadati</taxon>
        <taxon>Pseudomonadota</taxon>
        <taxon>Betaproteobacteria</taxon>
        <taxon>Burkholderiales</taxon>
        <taxon>Oxalobacteraceae</taxon>
        <taxon>Noviherbaspirillum</taxon>
    </lineage>
</organism>
<dbReference type="OrthoDB" id="9929160at2"/>
<accession>A0A3A3FGQ3</accession>
<name>A0A3A3FGQ3_9BURK</name>
<protein>
    <submittedName>
        <fullName evidence="1">Uncharacterized protein</fullName>
    </submittedName>
</protein>
<dbReference type="AlphaFoldDB" id="A0A3A3FGQ3"/>
<evidence type="ECO:0000313" key="1">
    <source>
        <dbReference type="EMBL" id="RJF92576.1"/>
    </source>
</evidence>
<dbReference type="RefSeq" id="WP_119772532.1">
    <property type="nucleotide sequence ID" value="NZ_QYUO01000003.1"/>
</dbReference>
<evidence type="ECO:0000313" key="2">
    <source>
        <dbReference type="Proteomes" id="UP000265955"/>
    </source>
</evidence>
<gene>
    <name evidence="1" type="ORF">D3871_28700</name>
</gene>
<comment type="caution">
    <text evidence="1">The sequence shown here is derived from an EMBL/GenBank/DDBJ whole genome shotgun (WGS) entry which is preliminary data.</text>
</comment>
<proteinExistence type="predicted"/>
<dbReference type="Proteomes" id="UP000265955">
    <property type="component" value="Unassembled WGS sequence"/>
</dbReference>
<dbReference type="EMBL" id="QYUO01000003">
    <property type="protein sequence ID" value="RJF92576.1"/>
    <property type="molecule type" value="Genomic_DNA"/>
</dbReference>
<sequence length="92" mass="10340">MTTLTIGPSRSYTENVRRAAQDLIDALFAINKKTVAIKEKSAPARSSMSDAYADVLGFQDSAKTTRQRQRRARNSALIPYAHWSASWYSDKE</sequence>